<organism evidence="6 7">
    <name type="scientific">Companilactobacillus tucceti DSM 20183</name>
    <dbReference type="NCBI Taxonomy" id="1423811"/>
    <lineage>
        <taxon>Bacteria</taxon>
        <taxon>Bacillati</taxon>
        <taxon>Bacillota</taxon>
        <taxon>Bacilli</taxon>
        <taxon>Lactobacillales</taxon>
        <taxon>Lactobacillaceae</taxon>
        <taxon>Companilactobacillus</taxon>
    </lineage>
</organism>
<keyword evidence="4" id="KW-0699">rRNA-binding</keyword>
<dbReference type="PANTHER" id="PTHR42908">
    <property type="entry name" value="TRANSLATION ELONGATION FACTOR-RELATED"/>
    <property type="match status" value="1"/>
</dbReference>
<dbReference type="GO" id="GO:1990904">
    <property type="term" value="C:ribonucleoprotein complex"/>
    <property type="evidence" value="ECO:0007669"/>
    <property type="project" value="TreeGrafter"/>
</dbReference>
<dbReference type="FunFam" id="3.30.70.240:FF:000002">
    <property type="entry name" value="GTP-binding protein TypA"/>
    <property type="match status" value="1"/>
</dbReference>
<dbReference type="HAMAP" id="MF_00849">
    <property type="entry name" value="BipA"/>
    <property type="match status" value="1"/>
</dbReference>
<dbReference type="Gene3D" id="3.30.70.870">
    <property type="entry name" value="Elongation Factor G (Translational Gtpase), domain 3"/>
    <property type="match status" value="1"/>
</dbReference>
<dbReference type="NCBIfam" id="TIGR00231">
    <property type="entry name" value="small_GTP"/>
    <property type="match status" value="1"/>
</dbReference>
<dbReference type="GO" id="GO:0005829">
    <property type="term" value="C:cytosol"/>
    <property type="evidence" value="ECO:0007669"/>
    <property type="project" value="TreeGrafter"/>
</dbReference>
<dbReference type="AlphaFoldDB" id="A0A0R1JAC3"/>
<keyword evidence="4" id="KW-0690">Ribosome biogenesis</keyword>
<dbReference type="InterPro" id="IPR009000">
    <property type="entry name" value="Transl_B-barrel_sf"/>
</dbReference>
<keyword evidence="7" id="KW-1185">Reference proteome</keyword>
<dbReference type="Pfam" id="PF00009">
    <property type="entry name" value="GTP_EFTU"/>
    <property type="match status" value="1"/>
</dbReference>
<evidence type="ECO:0000313" key="7">
    <source>
        <dbReference type="Proteomes" id="UP000050929"/>
    </source>
</evidence>
<dbReference type="RefSeq" id="WP_057763963.1">
    <property type="nucleotide sequence ID" value="NZ_AZDG01000002.1"/>
</dbReference>
<evidence type="ECO:0000259" key="5">
    <source>
        <dbReference type="PROSITE" id="PS51722"/>
    </source>
</evidence>
<dbReference type="InterPro" id="IPR042116">
    <property type="entry name" value="TypA/BipA_C"/>
</dbReference>
<dbReference type="GO" id="GO:0000049">
    <property type="term" value="F:tRNA binding"/>
    <property type="evidence" value="ECO:0007669"/>
    <property type="project" value="UniProtKB-KW"/>
</dbReference>
<dbReference type="GO" id="GO:0043022">
    <property type="term" value="F:ribosome binding"/>
    <property type="evidence" value="ECO:0007669"/>
    <property type="project" value="UniProtKB-UniRule"/>
</dbReference>
<dbReference type="PRINTS" id="PR00315">
    <property type="entry name" value="ELONGATNFCT"/>
</dbReference>
<dbReference type="GO" id="GO:0019843">
    <property type="term" value="F:rRNA binding"/>
    <property type="evidence" value="ECO:0007669"/>
    <property type="project" value="UniProtKB-KW"/>
</dbReference>
<dbReference type="FunFam" id="2.40.50.250:FF:000001">
    <property type="entry name" value="GTP-binding protein TypA"/>
    <property type="match status" value="1"/>
</dbReference>
<keyword evidence="4" id="KW-0820">tRNA-binding</keyword>
<dbReference type="PROSITE" id="PS51722">
    <property type="entry name" value="G_TR_2"/>
    <property type="match status" value="1"/>
</dbReference>
<dbReference type="InterPro" id="IPR027417">
    <property type="entry name" value="P-loop_NTPase"/>
</dbReference>
<dbReference type="SUPFAM" id="SSF50447">
    <property type="entry name" value="Translation proteins"/>
    <property type="match status" value="1"/>
</dbReference>
<keyword evidence="4" id="KW-0694">RNA-binding</keyword>
<dbReference type="InterPro" id="IPR031157">
    <property type="entry name" value="G_TR_CS"/>
</dbReference>
<feature type="domain" description="Tr-type G" evidence="5">
    <location>
        <begin position="12"/>
        <end position="209"/>
    </location>
</feature>
<dbReference type="InterPro" id="IPR047043">
    <property type="entry name" value="BipA_III"/>
</dbReference>
<dbReference type="InterPro" id="IPR004161">
    <property type="entry name" value="EFTu-like_2"/>
</dbReference>
<dbReference type="InterPro" id="IPR000795">
    <property type="entry name" value="T_Tr_GTP-bd_dom"/>
</dbReference>
<dbReference type="STRING" id="1423811.FC72_GL000878"/>
<keyword evidence="1 4" id="KW-0547">Nucleotide-binding</keyword>
<feature type="binding site" evidence="4">
    <location>
        <begin position="24"/>
        <end position="29"/>
    </location>
    <ligand>
        <name>GTP</name>
        <dbReference type="ChEBI" id="CHEBI:37565"/>
    </ligand>
</feature>
<dbReference type="CDD" id="cd01891">
    <property type="entry name" value="TypA_BipA"/>
    <property type="match status" value="1"/>
</dbReference>
<dbReference type="PANTHER" id="PTHR42908:SF8">
    <property type="entry name" value="TR-TYPE G DOMAIN-CONTAINING PROTEIN"/>
    <property type="match status" value="1"/>
</dbReference>
<evidence type="ECO:0000256" key="1">
    <source>
        <dbReference type="ARBA" id="ARBA00022741"/>
    </source>
</evidence>
<dbReference type="CDD" id="cd16263">
    <property type="entry name" value="BipA_III"/>
    <property type="match status" value="1"/>
</dbReference>
<keyword evidence="4" id="KW-0378">Hydrolase</keyword>
<comment type="subunit">
    <text evidence="4">Monomer.</text>
</comment>
<dbReference type="InterPro" id="IPR000640">
    <property type="entry name" value="EFG_V-like"/>
</dbReference>
<dbReference type="InterPro" id="IPR035647">
    <property type="entry name" value="EFG_III/V"/>
</dbReference>
<evidence type="ECO:0000256" key="3">
    <source>
        <dbReference type="ARBA" id="ARBA00048548"/>
    </source>
</evidence>
<dbReference type="SMART" id="SM00838">
    <property type="entry name" value="EFG_C"/>
    <property type="match status" value="1"/>
</dbReference>
<dbReference type="Pfam" id="PF14492">
    <property type="entry name" value="EFG_III"/>
    <property type="match status" value="1"/>
</dbReference>
<dbReference type="GO" id="GO:0005525">
    <property type="term" value="F:GTP binding"/>
    <property type="evidence" value="ECO:0007669"/>
    <property type="project" value="UniProtKB-UniRule"/>
</dbReference>
<dbReference type="Pfam" id="PF03144">
    <property type="entry name" value="GTP_EFTU_D2"/>
    <property type="match status" value="1"/>
</dbReference>
<gene>
    <name evidence="4" type="primary">bipA</name>
    <name evidence="6" type="ORF">FC72_GL000878</name>
</gene>
<dbReference type="InterPro" id="IPR048876">
    <property type="entry name" value="BipA_C"/>
</dbReference>
<evidence type="ECO:0000256" key="2">
    <source>
        <dbReference type="ARBA" id="ARBA00023134"/>
    </source>
</evidence>
<dbReference type="Proteomes" id="UP000050929">
    <property type="component" value="Unassembled WGS sequence"/>
</dbReference>
<dbReference type="Pfam" id="PF00679">
    <property type="entry name" value="EFG_C"/>
    <property type="match status" value="1"/>
</dbReference>
<dbReference type="InterPro" id="IPR006298">
    <property type="entry name" value="BipA"/>
</dbReference>
<dbReference type="Gene3D" id="2.40.30.10">
    <property type="entry name" value="Translation factors"/>
    <property type="match status" value="1"/>
</dbReference>
<comment type="catalytic activity">
    <reaction evidence="3 4">
        <text>GTP + H2O = GDP + phosphate + H(+)</text>
        <dbReference type="Rhea" id="RHEA:19669"/>
        <dbReference type="ChEBI" id="CHEBI:15377"/>
        <dbReference type="ChEBI" id="CHEBI:15378"/>
        <dbReference type="ChEBI" id="CHEBI:37565"/>
        <dbReference type="ChEBI" id="CHEBI:43474"/>
        <dbReference type="ChEBI" id="CHEBI:58189"/>
    </reaction>
</comment>
<dbReference type="FunFam" id="3.40.50.300:FF:000055">
    <property type="entry name" value="GTP-binding protein TypA"/>
    <property type="match status" value="1"/>
</dbReference>
<dbReference type="NCBIfam" id="TIGR01394">
    <property type="entry name" value="TypA_BipA"/>
    <property type="match status" value="1"/>
</dbReference>
<protein>
    <recommendedName>
        <fullName evidence="4">Large ribosomal subunit assembly factor BipA</fullName>
        <ecNumber evidence="4">3.6.5.-</ecNumber>
    </recommendedName>
    <alternativeName>
        <fullName evidence="4">GTP-binding protein BipA</fullName>
    </alternativeName>
</protein>
<proteinExistence type="inferred from homology"/>
<evidence type="ECO:0000313" key="6">
    <source>
        <dbReference type="EMBL" id="KRK65409.1"/>
    </source>
</evidence>
<dbReference type="SUPFAM" id="SSF54980">
    <property type="entry name" value="EF-G C-terminal domain-like"/>
    <property type="match status" value="2"/>
</dbReference>
<dbReference type="FunFam" id="2.40.30.10:FF:000016">
    <property type="entry name" value="GTP-binding protein TypA"/>
    <property type="match status" value="1"/>
</dbReference>
<dbReference type="GO" id="GO:0009409">
    <property type="term" value="P:response to cold"/>
    <property type="evidence" value="ECO:0007669"/>
    <property type="project" value="UniProtKB-ARBA"/>
</dbReference>
<sequence>MEGRSTLTKLREDIRNIAIIAHVDHGKTTLVNEMLKQSDTLGEHYQIQDRAMDTNAIEKERGITILSKNTAVDYKGKKINILDTPGHADFGGEVERIMKMVDGVLLVVDAYEGTMPQTRFVLKKALEQHLTPIVVINKIDRPGARPEEVVDEVLELFIELGADDSQLDFPVIYASAINGTSSYDSDPAAQEHTMDPLFDTILKTIPAPVDNSDEPLQFQVALLDYNDYVGRIGIGRVFRGKIKIGDNVTVMKLDGSTKNFRVTKIFGFLGLDRVEVQEAKAGDLIAVSGMEDIYVGETVCPVDHEEALPLLRIDEPTLQMMFLQNNSPFAGREGTEVTARKIEERLRKQLHTDVSLKVENTDQAGAWMVSGRGELHLSILVEEMRREGFELQLSRPEVIYKNVDGVNSEPFEEVTIDTPDEYVGSVIDSMSQRKGDMKNMESTGNGQTRLIFSAPSRGLIGYSTEFLSMTGGYGIMNHTFEEYKPVVKNWEPGRRTGALVSINQGPSTTYSLQSVEDRGQLFIGAGVDVYEGMIVGESNRDQDIAVTVTKGKNLTNTRAAGKDHAAAIKTPKEMSLEQSIEFLNEDELCEVTPESVRLRKKILNTNERKKYDKQRKMSKKA</sequence>
<evidence type="ECO:0000256" key="4">
    <source>
        <dbReference type="HAMAP-Rule" id="MF_00849"/>
    </source>
</evidence>
<dbReference type="OrthoDB" id="9804431at2"/>
<dbReference type="EC" id="3.6.5.-" evidence="4"/>
<dbReference type="PROSITE" id="PS00301">
    <property type="entry name" value="G_TR_1"/>
    <property type="match status" value="1"/>
</dbReference>
<comment type="similarity">
    <text evidence="4">Belongs to the TRAFAC class translation factor GTPase superfamily. Classic translation factor GTPase family. BipA subfamily.</text>
</comment>
<dbReference type="CDD" id="cd03691">
    <property type="entry name" value="BipA_TypA_II"/>
    <property type="match status" value="1"/>
</dbReference>
<dbReference type="Gene3D" id="2.40.50.250">
    <property type="entry name" value="bipa protein"/>
    <property type="match status" value="1"/>
</dbReference>
<dbReference type="SUPFAM" id="SSF52540">
    <property type="entry name" value="P-loop containing nucleoside triphosphate hydrolases"/>
    <property type="match status" value="1"/>
</dbReference>
<dbReference type="Gene3D" id="3.40.50.300">
    <property type="entry name" value="P-loop containing nucleotide triphosphate hydrolases"/>
    <property type="match status" value="1"/>
</dbReference>
<dbReference type="FunFam" id="3.30.70.870:FF:000003">
    <property type="entry name" value="GTP-binding protein TypA"/>
    <property type="match status" value="1"/>
</dbReference>
<dbReference type="GO" id="GO:0000027">
    <property type="term" value="P:ribosomal large subunit assembly"/>
    <property type="evidence" value="ECO:0007669"/>
    <property type="project" value="UniProtKB-UniRule"/>
</dbReference>
<dbReference type="InterPro" id="IPR047041">
    <property type="entry name" value="BipA_GTP-bd_dom"/>
</dbReference>
<dbReference type="Gene3D" id="3.30.70.240">
    <property type="match status" value="1"/>
</dbReference>
<dbReference type="CDD" id="cd03710">
    <property type="entry name" value="BipA_TypA_C"/>
    <property type="match status" value="1"/>
</dbReference>
<comment type="subcellular location">
    <subcellularLocation>
        <location evidence="4">Cytoplasm</location>
    </subcellularLocation>
    <text evidence="4">Binds to ribosomes.</text>
</comment>
<dbReference type="InterPro" id="IPR035651">
    <property type="entry name" value="BipA_V"/>
</dbReference>
<name>A0A0R1JAC3_9LACO</name>
<feature type="binding site" evidence="4">
    <location>
        <begin position="137"/>
        <end position="140"/>
    </location>
    <ligand>
        <name>GTP</name>
        <dbReference type="ChEBI" id="CHEBI:37565"/>
    </ligand>
</feature>
<dbReference type="InterPro" id="IPR041095">
    <property type="entry name" value="EFG_II"/>
</dbReference>
<dbReference type="InterPro" id="IPR005225">
    <property type="entry name" value="Small_GTP-bd"/>
</dbReference>
<reference evidence="6 7" key="1">
    <citation type="journal article" date="2015" name="Genome Announc.">
        <title>Expanding the biotechnology potential of lactobacilli through comparative genomics of 213 strains and associated genera.</title>
        <authorList>
            <person name="Sun Z."/>
            <person name="Harris H.M."/>
            <person name="McCann A."/>
            <person name="Guo C."/>
            <person name="Argimon S."/>
            <person name="Zhang W."/>
            <person name="Yang X."/>
            <person name="Jeffery I.B."/>
            <person name="Cooney J.C."/>
            <person name="Kagawa T.F."/>
            <person name="Liu W."/>
            <person name="Song Y."/>
            <person name="Salvetti E."/>
            <person name="Wrobel A."/>
            <person name="Rasinkangas P."/>
            <person name="Parkhill J."/>
            <person name="Rea M.C."/>
            <person name="O'Sullivan O."/>
            <person name="Ritari J."/>
            <person name="Douillard F.P."/>
            <person name="Paul Ross R."/>
            <person name="Yang R."/>
            <person name="Briner A.E."/>
            <person name="Felis G.E."/>
            <person name="de Vos W.M."/>
            <person name="Barrangou R."/>
            <person name="Klaenhammer T.R."/>
            <person name="Caufield P.W."/>
            <person name="Cui Y."/>
            <person name="Zhang H."/>
            <person name="O'Toole P.W."/>
        </authorList>
    </citation>
    <scope>NUCLEOTIDE SEQUENCE [LARGE SCALE GENOMIC DNA]</scope>
    <source>
        <strain evidence="6 7">DSM 20183</strain>
    </source>
</reference>
<dbReference type="GO" id="GO:0003924">
    <property type="term" value="F:GTPase activity"/>
    <property type="evidence" value="ECO:0007669"/>
    <property type="project" value="UniProtKB-UniRule"/>
</dbReference>
<comment type="caution">
    <text evidence="6">The sequence shown here is derived from an EMBL/GenBank/DDBJ whole genome shotgun (WGS) entry which is preliminary data.</text>
</comment>
<comment type="function">
    <text evidence="4">A 50S ribosomal subunit assembly protein with GTPase activity, required for 50S subunit assembly at low temperatures, may also play a role in translation. Binds GTP and analogs. Binds the 70S ribosome between the 30S and 50S subunits, in a similar position as ribosome-bound EF-G; it contacts a number of ribosomal proteins, both rRNAs and the A-site tRNA.</text>
</comment>
<dbReference type="Pfam" id="PF21018">
    <property type="entry name" value="BipA_C"/>
    <property type="match status" value="1"/>
</dbReference>
<dbReference type="EMBL" id="AZDG01000002">
    <property type="protein sequence ID" value="KRK65409.1"/>
    <property type="molecule type" value="Genomic_DNA"/>
</dbReference>
<keyword evidence="4" id="KW-0963">Cytoplasm</keyword>
<accession>A0A0R1JAC3</accession>
<dbReference type="InterPro" id="IPR047042">
    <property type="entry name" value="BipA_II"/>
</dbReference>
<dbReference type="GO" id="GO:0010467">
    <property type="term" value="P:gene expression"/>
    <property type="evidence" value="ECO:0007669"/>
    <property type="project" value="UniProtKB-ARBA"/>
</dbReference>
<keyword evidence="2 4" id="KW-0342">GTP-binding</keyword>
<dbReference type="PATRIC" id="fig|1423811.3.peg.890"/>